<reference evidence="1 2" key="1">
    <citation type="journal article" date="2014" name="PLoS ONE">
        <title>The first complete genome sequence of the class fimbriimonadia in the phylum armatimonadetes.</title>
        <authorList>
            <person name="Hu Z.Y."/>
            <person name="Wang Y.Z."/>
            <person name="Im W.T."/>
            <person name="Wang S.Y."/>
            <person name="Zhao G.P."/>
            <person name="Zheng H.J."/>
            <person name="Quan Z.X."/>
        </authorList>
    </citation>
    <scope>NUCLEOTIDE SEQUENCE [LARGE SCALE GENOMIC DNA]</scope>
    <source>
        <strain evidence="1">Gsoil 348</strain>
    </source>
</reference>
<dbReference type="HOGENOM" id="CLU_3118062_0_0_0"/>
<dbReference type="AlphaFoldDB" id="A0A068NJ22"/>
<keyword evidence="2" id="KW-1185">Reference proteome</keyword>
<protein>
    <submittedName>
        <fullName evidence="1">Uncharacterized protein</fullName>
    </submittedName>
</protein>
<sequence length="50" mass="5384">MDESGTGSLPVCISGGSPEQYEFHAQAARDTHGRAARATAEWEEYEEIAA</sequence>
<dbReference type="STRING" id="661478.OP10G_0210"/>
<dbReference type="EMBL" id="CP007139">
    <property type="protein sequence ID" value="AIE83578.1"/>
    <property type="molecule type" value="Genomic_DNA"/>
</dbReference>
<organism evidence="1 2">
    <name type="scientific">Fimbriimonas ginsengisoli Gsoil 348</name>
    <dbReference type="NCBI Taxonomy" id="661478"/>
    <lineage>
        <taxon>Bacteria</taxon>
        <taxon>Bacillati</taxon>
        <taxon>Armatimonadota</taxon>
        <taxon>Fimbriimonadia</taxon>
        <taxon>Fimbriimonadales</taxon>
        <taxon>Fimbriimonadaceae</taxon>
        <taxon>Fimbriimonas</taxon>
    </lineage>
</organism>
<evidence type="ECO:0000313" key="1">
    <source>
        <dbReference type="EMBL" id="AIE83578.1"/>
    </source>
</evidence>
<accession>A0A068NJ22</accession>
<evidence type="ECO:0000313" key="2">
    <source>
        <dbReference type="Proteomes" id="UP000027982"/>
    </source>
</evidence>
<name>A0A068NJ22_FIMGI</name>
<dbReference type="KEGG" id="fgi:OP10G_0210"/>
<gene>
    <name evidence="1" type="ORF">OP10G_0210</name>
</gene>
<proteinExistence type="predicted"/>
<dbReference type="Proteomes" id="UP000027982">
    <property type="component" value="Chromosome"/>
</dbReference>